<dbReference type="EMBL" id="JAUYVI010000008">
    <property type="protein sequence ID" value="MDQ7250975.1"/>
    <property type="molecule type" value="Genomic_DNA"/>
</dbReference>
<keyword evidence="2 5" id="KW-0489">Methyltransferase</keyword>
<keyword evidence="3" id="KW-0808">Transferase</keyword>
<dbReference type="InterPro" id="IPR029026">
    <property type="entry name" value="tRNA_m1G_MTases_N"/>
</dbReference>
<dbReference type="Gene3D" id="1.10.8.590">
    <property type="match status" value="1"/>
</dbReference>
<name>A0ABU0YTD1_9PROT</name>
<evidence type="ECO:0000256" key="1">
    <source>
        <dbReference type="ARBA" id="ARBA00007228"/>
    </source>
</evidence>
<dbReference type="PANTHER" id="PTHR42786">
    <property type="entry name" value="TRNA/RRNA METHYLTRANSFERASE"/>
    <property type="match status" value="1"/>
</dbReference>
<dbReference type="InterPro" id="IPR004384">
    <property type="entry name" value="RNA_MeTrfase_TrmJ/LasT"/>
</dbReference>
<comment type="caution">
    <text evidence="7">The sequence shown here is derived from an EMBL/GenBank/DDBJ whole genome shotgun (WGS) entry which is preliminary data.</text>
</comment>
<dbReference type="NCBIfam" id="TIGR00050">
    <property type="entry name" value="rRNA_methyl_1"/>
    <property type="match status" value="1"/>
</dbReference>
<keyword evidence="5" id="KW-0963">Cytoplasm</keyword>
<evidence type="ECO:0000256" key="2">
    <source>
        <dbReference type="ARBA" id="ARBA00022603"/>
    </source>
</evidence>
<sequence length="249" mass="27415">MSDRGIPPAVILVEPQLAENIGTAARAMLNCGLTDLRLVNPRDPFPSERASAASVGALEIMPPVKIFDSTEAAVADLNMVYATTARERKMVKPILTPRALGETAVEAGRAGRKVGILFGRERTGLEKDDIALADAVVTVPLNPEFTSLNLAQAVLLLGYEWYQAGDSTPPRVLETHGAEPATKEQLYGFFAHFEKALDDCGFLRNEEARPNMIRNLRNLWGRAELTEQEIRTLHGVVKELTTLREKKRQ</sequence>
<comment type="subunit">
    <text evidence="5">Homodimer.</text>
</comment>
<dbReference type="Gene3D" id="3.40.1280.10">
    <property type="match status" value="1"/>
</dbReference>
<dbReference type="PIRSF" id="PIRSF004808">
    <property type="entry name" value="LasT"/>
    <property type="match status" value="1"/>
</dbReference>
<dbReference type="CDD" id="cd18093">
    <property type="entry name" value="SpoU-like_TrmJ"/>
    <property type="match status" value="1"/>
</dbReference>
<keyword evidence="8" id="KW-1185">Reference proteome</keyword>
<proteinExistence type="inferred from homology"/>
<evidence type="ECO:0000256" key="4">
    <source>
        <dbReference type="ARBA" id="ARBA00022691"/>
    </source>
</evidence>
<dbReference type="EC" id="2.1.1.200" evidence="5"/>
<feature type="domain" description="tRNA/rRNA methyltransferase SpoU type" evidence="6">
    <location>
        <begin position="9"/>
        <end position="158"/>
    </location>
</feature>
<dbReference type="Pfam" id="PF00588">
    <property type="entry name" value="SpoU_methylase"/>
    <property type="match status" value="1"/>
</dbReference>
<accession>A0ABU0YTD1</accession>
<organism evidence="7 8">
    <name type="scientific">Dongia sedimenti</name>
    <dbReference type="NCBI Taxonomy" id="3064282"/>
    <lineage>
        <taxon>Bacteria</taxon>
        <taxon>Pseudomonadati</taxon>
        <taxon>Pseudomonadota</taxon>
        <taxon>Alphaproteobacteria</taxon>
        <taxon>Rhodospirillales</taxon>
        <taxon>Dongiaceae</taxon>
        <taxon>Dongia</taxon>
    </lineage>
</organism>
<evidence type="ECO:0000259" key="6">
    <source>
        <dbReference type="Pfam" id="PF00588"/>
    </source>
</evidence>
<evidence type="ECO:0000256" key="5">
    <source>
        <dbReference type="RuleBase" id="RU362024"/>
    </source>
</evidence>
<comment type="subcellular location">
    <subcellularLocation>
        <location evidence="5">Cytoplasm</location>
    </subcellularLocation>
</comment>
<dbReference type="Proteomes" id="UP001230156">
    <property type="component" value="Unassembled WGS sequence"/>
</dbReference>
<dbReference type="PANTHER" id="PTHR42786:SF7">
    <property type="entry name" value="TRNA_RRNA METHYLTRANSFERASE SPOU TYPE DOMAIN-CONTAINING PROTEIN"/>
    <property type="match status" value="1"/>
</dbReference>
<evidence type="ECO:0000256" key="3">
    <source>
        <dbReference type="ARBA" id="ARBA00022679"/>
    </source>
</evidence>
<evidence type="ECO:0000313" key="8">
    <source>
        <dbReference type="Proteomes" id="UP001230156"/>
    </source>
</evidence>
<dbReference type="GO" id="GO:0032259">
    <property type="term" value="P:methylation"/>
    <property type="evidence" value="ECO:0007669"/>
    <property type="project" value="UniProtKB-KW"/>
</dbReference>
<keyword evidence="5" id="KW-0819">tRNA processing</keyword>
<dbReference type="InterPro" id="IPR029028">
    <property type="entry name" value="Alpha/beta_knot_MTases"/>
</dbReference>
<dbReference type="SUPFAM" id="SSF75217">
    <property type="entry name" value="alpha/beta knot"/>
    <property type="match status" value="1"/>
</dbReference>
<comment type="function">
    <text evidence="5">Catalyzes the formation of 2'O-methylated cytidine (Cm32) or 2'O-methylated uridine (Um32) at position 32 in tRNA.</text>
</comment>
<dbReference type="RefSeq" id="WP_379960878.1">
    <property type="nucleotide sequence ID" value="NZ_JAUYVI010000008.1"/>
</dbReference>
<reference evidence="8" key="1">
    <citation type="submission" date="2023-08" db="EMBL/GenBank/DDBJ databases">
        <title>Rhodospirillaceae gen. nov., a novel taxon isolated from the Yangtze River Yuezi River estuary sludge.</title>
        <authorList>
            <person name="Ruan L."/>
        </authorList>
    </citation>
    <scope>NUCLEOTIDE SEQUENCE [LARGE SCALE GENOMIC DNA]</scope>
    <source>
        <strain evidence="8">R-7</strain>
    </source>
</reference>
<protein>
    <recommendedName>
        <fullName evidence="5">tRNA (cytidine/uridine-2'-O-)-methyltransferase TrmJ</fullName>
        <ecNumber evidence="5">2.1.1.200</ecNumber>
    </recommendedName>
    <alternativeName>
        <fullName evidence="5">tRNA (cytidine(32)/uridine(32)-2'-O)-methyltransferase</fullName>
    </alternativeName>
    <alternativeName>
        <fullName evidence="5">tRNA Cm32/Um32 methyltransferase</fullName>
    </alternativeName>
</protein>
<dbReference type="GO" id="GO:0008168">
    <property type="term" value="F:methyltransferase activity"/>
    <property type="evidence" value="ECO:0007669"/>
    <property type="project" value="UniProtKB-KW"/>
</dbReference>
<dbReference type="InterPro" id="IPR001537">
    <property type="entry name" value="SpoU_MeTrfase"/>
</dbReference>
<comment type="similarity">
    <text evidence="1">Belongs to the class IV-like SAM-binding methyltransferase superfamily. RNA methyltransferase TrmH family.</text>
</comment>
<gene>
    <name evidence="5" type="primary">trmJ</name>
    <name evidence="7" type="ORF">Q8A70_25030</name>
</gene>
<evidence type="ECO:0000313" key="7">
    <source>
        <dbReference type="EMBL" id="MDQ7250975.1"/>
    </source>
</evidence>
<comment type="catalytic activity">
    <reaction evidence="5">
        <text>uridine(32) in tRNA + S-adenosyl-L-methionine = 2'-O-methyluridine(32) in tRNA + S-adenosyl-L-homocysteine + H(+)</text>
        <dbReference type="Rhea" id="RHEA:42936"/>
        <dbReference type="Rhea" id="RHEA-COMP:10107"/>
        <dbReference type="Rhea" id="RHEA-COMP:10290"/>
        <dbReference type="ChEBI" id="CHEBI:15378"/>
        <dbReference type="ChEBI" id="CHEBI:57856"/>
        <dbReference type="ChEBI" id="CHEBI:59789"/>
        <dbReference type="ChEBI" id="CHEBI:65315"/>
        <dbReference type="ChEBI" id="CHEBI:74478"/>
        <dbReference type="EC" id="2.1.1.200"/>
    </reaction>
</comment>
<keyword evidence="4 5" id="KW-0949">S-adenosyl-L-methionine</keyword>
<comment type="catalytic activity">
    <reaction evidence="5">
        <text>cytidine(32) in tRNA + S-adenosyl-L-methionine = 2'-O-methylcytidine(32) in tRNA + S-adenosyl-L-homocysteine + H(+)</text>
        <dbReference type="Rhea" id="RHEA:42932"/>
        <dbReference type="Rhea" id="RHEA-COMP:10288"/>
        <dbReference type="Rhea" id="RHEA-COMP:10289"/>
        <dbReference type="ChEBI" id="CHEBI:15378"/>
        <dbReference type="ChEBI" id="CHEBI:57856"/>
        <dbReference type="ChEBI" id="CHEBI:59789"/>
        <dbReference type="ChEBI" id="CHEBI:74495"/>
        <dbReference type="ChEBI" id="CHEBI:82748"/>
        <dbReference type="EC" id="2.1.1.200"/>
    </reaction>
</comment>